<name>A0A1K2D9D2_STRAR</name>
<evidence type="ECO:0000259" key="1">
    <source>
        <dbReference type="Pfam" id="PF13613"/>
    </source>
</evidence>
<gene>
    <name evidence="2" type="ORF">SAMN02787144_10137</name>
</gene>
<dbReference type="STRING" id="1893.SAMN02787144_10137"/>
<dbReference type="EMBL" id="FPJO01000013">
    <property type="protein sequence ID" value="SFY19276.1"/>
    <property type="molecule type" value="Genomic_DNA"/>
</dbReference>
<dbReference type="AlphaFoldDB" id="A0A1K2D9D2"/>
<keyword evidence="2" id="KW-0378">Hydrolase</keyword>
<feature type="domain" description="Transposase Helix-turn-helix" evidence="1">
    <location>
        <begin position="11"/>
        <end position="62"/>
    </location>
</feature>
<evidence type="ECO:0000313" key="3">
    <source>
        <dbReference type="Proteomes" id="UP000181909"/>
    </source>
</evidence>
<reference evidence="2 3" key="1">
    <citation type="submission" date="2016-11" db="EMBL/GenBank/DDBJ databases">
        <authorList>
            <person name="Jaros S."/>
            <person name="Januszkiewicz K."/>
            <person name="Wedrychowicz H."/>
        </authorList>
    </citation>
    <scope>NUCLEOTIDE SEQUENCE [LARGE SCALE GENOMIC DNA]</scope>
    <source>
        <strain evidence="2 3">OK807</strain>
    </source>
</reference>
<dbReference type="InterPro" id="IPR027805">
    <property type="entry name" value="Transposase_HTH_dom"/>
</dbReference>
<accession>A0A1K2D9D2</accession>
<keyword evidence="2" id="KW-0540">Nuclease</keyword>
<evidence type="ECO:0000313" key="2">
    <source>
        <dbReference type="EMBL" id="SFY19276.1"/>
    </source>
</evidence>
<keyword evidence="2" id="KW-0255">Endonuclease</keyword>
<proteinExistence type="predicted"/>
<protein>
    <submittedName>
        <fullName evidence="2">Helix-turn-helix of DDE superfamily endonuclease</fullName>
    </submittedName>
</protein>
<sequence>MCPGATGTCRRRLPADRQALPVLAHLRCGDTCARLAAGFRIGIATVHRCTREVIDVLAALAPTTTEAMKTIRTKAFVIPDGTLLPIGRIAADTPYRSGKHSATA</sequence>
<dbReference type="Proteomes" id="UP000181909">
    <property type="component" value="Unassembled WGS sequence"/>
</dbReference>
<dbReference type="GO" id="GO:0004519">
    <property type="term" value="F:endonuclease activity"/>
    <property type="evidence" value="ECO:0007669"/>
    <property type="project" value="UniProtKB-KW"/>
</dbReference>
<organism evidence="2 3">
    <name type="scientific">Streptomyces atratus</name>
    <dbReference type="NCBI Taxonomy" id="1893"/>
    <lineage>
        <taxon>Bacteria</taxon>
        <taxon>Bacillati</taxon>
        <taxon>Actinomycetota</taxon>
        <taxon>Actinomycetes</taxon>
        <taxon>Kitasatosporales</taxon>
        <taxon>Streptomycetaceae</taxon>
        <taxon>Streptomyces</taxon>
    </lineage>
</organism>
<dbReference type="Pfam" id="PF13613">
    <property type="entry name" value="HTH_Tnp_4"/>
    <property type="match status" value="1"/>
</dbReference>